<feature type="modified residue" description="4-aspartylphosphate" evidence="6">
    <location>
        <position position="53"/>
    </location>
</feature>
<dbReference type="CDD" id="cd17574">
    <property type="entry name" value="REC_OmpR"/>
    <property type="match status" value="1"/>
</dbReference>
<evidence type="ECO:0000313" key="8">
    <source>
        <dbReference type="EMBL" id="KON98232.1"/>
    </source>
</evidence>
<dbReference type="PATRIC" id="fig|47500.12.peg.5806"/>
<sequence>MAPRILIADDEDVLRMLIVETLEIEDYDLDEAQDGIEAYEKIMENDYDLILLDLMMPGKTGLEVCQLVRQAGKINTPIVMLTAKTQAEDRENAINAGVNHFFSKPFSPMQLLTFIQDILEGNINENEHR</sequence>
<evidence type="ECO:0000256" key="5">
    <source>
        <dbReference type="ARBA" id="ARBA00023163"/>
    </source>
</evidence>
<dbReference type="InterPro" id="IPR001789">
    <property type="entry name" value="Sig_transdc_resp-reg_receiver"/>
</dbReference>
<dbReference type="InterPro" id="IPR011006">
    <property type="entry name" value="CheY-like_superfamily"/>
</dbReference>
<keyword evidence="8" id="KW-0418">Kinase</keyword>
<proteinExistence type="predicted"/>
<keyword evidence="9" id="KW-1185">Reference proteome</keyword>
<dbReference type="PANTHER" id="PTHR44591">
    <property type="entry name" value="STRESS RESPONSE REGULATOR PROTEIN 1"/>
    <property type="match status" value="1"/>
</dbReference>
<dbReference type="SMART" id="SM00448">
    <property type="entry name" value="REC"/>
    <property type="match status" value="1"/>
</dbReference>
<evidence type="ECO:0000256" key="3">
    <source>
        <dbReference type="ARBA" id="ARBA00023015"/>
    </source>
</evidence>
<keyword evidence="1 6" id="KW-0597">Phosphoprotein</keyword>
<dbReference type="Gene3D" id="3.40.50.2300">
    <property type="match status" value="1"/>
</dbReference>
<dbReference type="OrthoDB" id="9797769at2"/>
<dbReference type="GO" id="GO:0003677">
    <property type="term" value="F:DNA binding"/>
    <property type="evidence" value="ECO:0007669"/>
    <property type="project" value="UniProtKB-KW"/>
</dbReference>
<evidence type="ECO:0000256" key="2">
    <source>
        <dbReference type="ARBA" id="ARBA00023012"/>
    </source>
</evidence>
<dbReference type="GO" id="GO:0016301">
    <property type="term" value="F:kinase activity"/>
    <property type="evidence" value="ECO:0007669"/>
    <property type="project" value="UniProtKB-KW"/>
</dbReference>
<dbReference type="Proteomes" id="UP000037269">
    <property type="component" value="Unassembled WGS sequence"/>
</dbReference>
<dbReference type="GeneID" id="42308417"/>
<name>A0A0D1XIX7_ANEMI</name>
<evidence type="ECO:0000259" key="7">
    <source>
        <dbReference type="PROSITE" id="PS50110"/>
    </source>
</evidence>
<gene>
    <name evidence="8" type="ORF">AF333_25170</name>
</gene>
<dbReference type="Pfam" id="PF00072">
    <property type="entry name" value="Response_reg"/>
    <property type="match status" value="1"/>
</dbReference>
<keyword evidence="4" id="KW-0238">DNA-binding</keyword>
<dbReference type="InterPro" id="IPR050595">
    <property type="entry name" value="Bact_response_regulator"/>
</dbReference>
<evidence type="ECO:0000256" key="6">
    <source>
        <dbReference type="PROSITE-ProRule" id="PRU00169"/>
    </source>
</evidence>
<feature type="domain" description="Response regulatory" evidence="7">
    <location>
        <begin position="4"/>
        <end position="119"/>
    </location>
</feature>
<dbReference type="EMBL" id="LGUG01000004">
    <property type="protein sequence ID" value="KON98232.1"/>
    <property type="molecule type" value="Genomic_DNA"/>
</dbReference>
<comment type="caution">
    <text evidence="8">The sequence shown here is derived from an EMBL/GenBank/DDBJ whole genome shotgun (WGS) entry which is preliminary data.</text>
</comment>
<dbReference type="STRING" id="47500.AF333_25170"/>
<keyword evidence="2" id="KW-0902">Two-component regulatory system</keyword>
<dbReference type="PROSITE" id="PS50110">
    <property type="entry name" value="RESPONSE_REGULATORY"/>
    <property type="match status" value="1"/>
</dbReference>
<dbReference type="FunFam" id="3.40.50.2300:FF:000001">
    <property type="entry name" value="DNA-binding response regulator PhoB"/>
    <property type="match status" value="1"/>
</dbReference>
<dbReference type="PANTHER" id="PTHR44591:SF3">
    <property type="entry name" value="RESPONSE REGULATORY DOMAIN-CONTAINING PROTEIN"/>
    <property type="match status" value="1"/>
</dbReference>
<evidence type="ECO:0000256" key="4">
    <source>
        <dbReference type="ARBA" id="ARBA00023125"/>
    </source>
</evidence>
<protein>
    <submittedName>
        <fullName evidence="8">Histidine kinase</fullName>
    </submittedName>
</protein>
<evidence type="ECO:0000256" key="1">
    <source>
        <dbReference type="ARBA" id="ARBA00022553"/>
    </source>
</evidence>
<dbReference type="RefSeq" id="WP_043068159.1">
    <property type="nucleotide sequence ID" value="NZ_BJOA01000005.1"/>
</dbReference>
<dbReference type="GO" id="GO:0000160">
    <property type="term" value="P:phosphorelay signal transduction system"/>
    <property type="evidence" value="ECO:0007669"/>
    <property type="project" value="UniProtKB-KW"/>
</dbReference>
<evidence type="ECO:0000313" key="9">
    <source>
        <dbReference type="Proteomes" id="UP000037269"/>
    </source>
</evidence>
<keyword evidence="3" id="KW-0805">Transcription regulation</keyword>
<organism evidence="8 9">
    <name type="scientific">Aneurinibacillus migulanus</name>
    <name type="common">Bacillus migulanus</name>
    <dbReference type="NCBI Taxonomy" id="47500"/>
    <lineage>
        <taxon>Bacteria</taxon>
        <taxon>Bacillati</taxon>
        <taxon>Bacillota</taxon>
        <taxon>Bacilli</taxon>
        <taxon>Bacillales</taxon>
        <taxon>Paenibacillaceae</taxon>
        <taxon>Aneurinibacillus group</taxon>
        <taxon>Aneurinibacillus</taxon>
    </lineage>
</organism>
<dbReference type="AlphaFoldDB" id="A0A0D1XIX7"/>
<reference evidence="8 9" key="1">
    <citation type="submission" date="2015-07" db="EMBL/GenBank/DDBJ databases">
        <title>Fjat-14205 dsm 2895.</title>
        <authorList>
            <person name="Liu B."/>
            <person name="Wang J."/>
            <person name="Zhu Y."/>
            <person name="Liu G."/>
            <person name="Chen Q."/>
            <person name="Chen Z."/>
            <person name="Lan J."/>
            <person name="Che J."/>
            <person name="Ge C."/>
            <person name="Shi H."/>
            <person name="Pan Z."/>
            <person name="Liu X."/>
        </authorList>
    </citation>
    <scope>NUCLEOTIDE SEQUENCE [LARGE SCALE GENOMIC DNA]</scope>
    <source>
        <strain evidence="8 9">DSM 2895</strain>
    </source>
</reference>
<keyword evidence="5" id="KW-0804">Transcription</keyword>
<keyword evidence="8" id="KW-0808">Transferase</keyword>
<dbReference type="SUPFAM" id="SSF52172">
    <property type="entry name" value="CheY-like"/>
    <property type="match status" value="1"/>
</dbReference>
<accession>A0A0D1XIX7</accession>